<protein>
    <recommendedName>
        <fullName evidence="4">Lipoprotein</fullName>
    </recommendedName>
</protein>
<comment type="caution">
    <text evidence="2">The sequence shown here is derived from an EMBL/GenBank/DDBJ whole genome shotgun (WGS) entry which is preliminary data.</text>
</comment>
<reference evidence="2 3" key="1">
    <citation type="submission" date="2015-10" db="EMBL/GenBank/DDBJ databases">
        <title>Transcriptomic analysis of a linuron degrading triple-species bacterial consortium.</title>
        <authorList>
            <person name="Albers P."/>
        </authorList>
    </citation>
    <scope>NUCLEOTIDE SEQUENCE [LARGE SCALE GENOMIC DNA]</scope>
    <source>
        <strain evidence="2 3">WDL6</strain>
    </source>
</reference>
<evidence type="ECO:0000256" key="1">
    <source>
        <dbReference type="SAM" id="MobiDB-lite"/>
    </source>
</evidence>
<dbReference type="PROSITE" id="PS51257">
    <property type="entry name" value="PROKAR_LIPOPROTEIN"/>
    <property type="match status" value="1"/>
</dbReference>
<feature type="region of interest" description="Disordered" evidence="1">
    <location>
        <begin position="32"/>
        <end position="73"/>
    </location>
</feature>
<dbReference type="PATRIC" id="fig|121290.4.peg.3351"/>
<feature type="compositionally biased region" description="Basic and acidic residues" evidence="1">
    <location>
        <begin position="58"/>
        <end position="73"/>
    </location>
</feature>
<feature type="compositionally biased region" description="Low complexity" evidence="1">
    <location>
        <begin position="38"/>
        <end position="52"/>
    </location>
</feature>
<gene>
    <name evidence="2" type="ORF">APY04_1954</name>
</gene>
<evidence type="ECO:0008006" key="4">
    <source>
        <dbReference type="Google" id="ProtNLM"/>
    </source>
</evidence>
<dbReference type="EMBL" id="LMTR01000065">
    <property type="protein sequence ID" value="KWT67389.1"/>
    <property type="molecule type" value="Genomic_DNA"/>
</dbReference>
<evidence type="ECO:0000313" key="3">
    <source>
        <dbReference type="Proteomes" id="UP000059074"/>
    </source>
</evidence>
<dbReference type="AlphaFoldDB" id="A0A109BEZ4"/>
<dbReference type="Proteomes" id="UP000059074">
    <property type="component" value="Unassembled WGS sequence"/>
</dbReference>
<evidence type="ECO:0000313" key="2">
    <source>
        <dbReference type="EMBL" id="KWT67389.1"/>
    </source>
</evidence>
<keyword evidence="3" id="KW-1185">Reference proteome</keyword>
<name>A0A109BEZ4_HYPSL</name>
<dbReference type="STRING" id="121290.APY04_1954"/>
<sequence length="73" mass="7180">MRVSMTPKATLAALLAAGLCLGLGGCGVRGSLDPPPSAAAAGTARSAEAAGTQPESVAPEKPHEGFVLDPLLR</sequence>
<proteinExistence type="predicted"/>
<accession>A0A109BEZ4</accession>
<organism evidence="2 3">
    <name type="scientific">Hyphomicrobium sulfonivorans</name>
    <dbReference type="NCBI Taxonomy" id="121290"/>
    <lineage>
        <taxon>Bacteria</taxon>
        <taxon>Pseudomonadati</taxon>
        <taxon>Pseudomonadota</taxon>
        <taxon>Alphaproteobacteria</taxon>
        <taxon>Hyphomicrobiales</taxon>
        <taxon>Hyphomicrobiaceae</taxon>
        <taxon>Hyphomicrobium</taxon>
    </lineage>
</organism>